<accession>A0A2J6QIT5</accession>
<dbReference type="InterPro" id="IPR027796">
    <property type="entry name" value="OTT_1508_deam-like"/>
</dbReference>
<gene>
    <name evidence="1" type="ORF">NA56DRAFT_685319</name>
</gene>
<name>A0A2J6QIT5_9HELO</name>
<dbReference type="OrthoDB" id="4851849at2759"/>
<dbReference type="Proteomes" id="UP000235672">
    <property type="component" value="Unassembled WGS sequence"/>
</dbReference>
<keyword evidence="2" id="KW-1185">Reference proteome</keyword>
<protein>
    <submittedName>
        <fullName evidence="1">Uncharacterized protein</fullName>
    </submittedName>
</protein>
<dbReference type="Pfam" id="PF14441">
    <property type="entry name" value="OTT_1508_deam"/>
    <property type="match status" value="1"/>
</dbReference>
<dbReference type="EMBL" id="KZ613468">
    <property type="protein sequence ID" value="PMD26188.1"/>
    <property type="molecule type" value="Genomic_DNA"/>
</dbReference>
<evidence type="ECO:0000313" key="1">
    <source>
        <dbReference type="EMBL" id="PMD26188.1"/>
    </source>
</evidence>
<sequence>MPQEALSLVRKLEARSEKVALQLRRMETQMWGGSITRQELLQTTSLFQTLNKVPEPPKKNFLTPGVDSSHRLSIAREKEISSNLAFLSAVSDNNLHIMAVCVEEHAEEEGLTIRVASNTGDLSGVVRGFERIARVLEGAAKRGNPKLDDREALLREIVAMDFERILSRIRSRHSKRTRKTDGKTPLITQLSDTIRENSLKRKVNETGREKMQALQVLFARLEGISNLRGNRNEAEEVLAKIVKAAYEFTKATDLASALENLKINPSLKEHLPKAMTKLGQYFSAASDLVSAARDRSCRLFRNIRIEPFQIQVPPFIKESPCSSIPLALKKPKGNLQIRRIKEAEKSLQKRVSEITEGGRKVHAEVQLLFFYELHPNLPRPRFICSSKKACYLCNLFLHIHGGFLSPQTHGKLYDTWILPDWIEIPADRYPHFAMMTKDFKETLERKIEQDLRSTPKPYPDPDESFVLTDAHWSSTEISAIRTLTSEGSTSTLCQKPLLTEGTNITRQQLSDAEVQESAALTPPDLTKTFEGIPGNTILPSPEVVSLVAVRQKHLPYNKLITLAAPSLDIRLDGLSITIDFAEALSGRLFIAEDDESGEGIRVVDAKDIPTTSELEIHCAQESREVHFLLQNRGKEIIYIKFVWGE</sequence>
<dbReference type="AlphaFoldDB" id="A0A2J6QIT5"/>
<reference evidence="1 2" key="1">
    <citation type="submission" date="2016-05" db="EMBL/GenBank/DDBJ databases">
        <title>A degradative enzymes factory behind the ericoid mycorrhizal symbiosis.</title>
        <authorList>
            <consortium name="DOE Joint Genome Institute"/>
            <person name="Martino E."/>
            <person name="Morin E."/>
            <person name="Grelet G."/>
            <person name="Kuo A."/>
            <person name="Kohler A."/>
            <person name="Daghino S."/>
            <person name="Barry K."/>
            <person name="Choi C."/>
            <person name="Cichocki N."/>
            <person name="Clum A."/>
            <person name="Copeland A."/>
            <person name="Hainaut M."/>
            <person name="Haridas S."/>
            <person name="Labutti K."/>
            <person name="Lindquist E."/>
            <person name="Lipzen A."/>
            <person name="Khouja H.-R."/>
            <person name="Murat C."/>
            <person name="Ohm R."/>
            <person name="Olson A."/>
            <person name="Spatafora J."/>
            <person name="Veneault-Fourrey C."/>
            <person name="Henrissat B."/>
            <person name="Grigoriev I."/>
            <person name="Martin F."/>
            <person name="Perotto S."/>
        </authorList>
    </citation>
    <scope>NUCLEOTIDE SEQUENCE [LARGE SCALE GENOMIC DNA]</scope>
    <source>
        <strain evidence="1 2">UAMH 7357</strain>
    </source>
</reference>
<proteinExistence type="predicted"/>
<dbReference type="STRING" id="1745343.A0A2J6QIT5"/>
<organism evidence="1 2">
    <name type="scientific">Hyaloscypha hepaticicola</name>
    <dbReference type="NCBI Taxonomy" id="2082293"/>
    <lineage>
        <taxon>Eukaryota</taxon>
        <taxon>Fungi</taxon>
        <taxon>Dikarya</taxon>
        <taxon>Ascomycota</taxon>
        <taxon>Pezizomycotina</taxon>
        <taxon>Leotiomycetes</taxon>
        <taxon>Helotiales</taxon>
        <taxon>Hyaloscyphaceae</taxon>
        <taxon>Hyaloscypha</taxon>
    </lineage>
</organism>
<evidence type="ECO:0000313" key="2">
    <source>
        <dbReference type="Proteomes" id="UP000235672"/>
    </source>
</evidence>